<evidence type="ECO:0000259" key="4">
    <source>
        <dbReference type="Pfam" id="PF00891"/>
    </source>
</evidence>
<dbReference type="Pfam" id="PF00891">
    <property type="entry name" value="Methyltransf_2"/>
    <property type="match status" value="1"/>
</dbReference>
<keyword evidence="7" id="KW-1185">Reference proteome</keyword>
<gene>
    <name evidence="6" type="ORF">GRF29_164g523604</name>
</gene>
<evidence type="ECO:0000256" key="3">
    <source>
        <dbReference type="ARBA" id="ARBA00022691"/>
    </source>
</evidence>
<dbReference type="PROSITE" id="PS51683">
    <property type="entry name" value="SAM_OMT_II"/>
    <property type="match status" value="1"/>
</dbReference>
<feature type="domain" description="O-methyltransferase dimerisation" evidence="5">
    <location>
        <begin position="86"/>
        <end position="158"/>
    </location>
</feature>
<dbReference type="Gene3D" id="3.40.50.150">
    <property type="entry name" value="Vaccinia Virus protein VP39"/>
    <property type="match status" value="1"/>
</dbReference>
<dbReference type="InterPro" id="IPR012967">
    <property type="entry name" value="COMT_dimerisation"/>
</dbReference>
<dbReference type="InterPro" id="IPR001077">
    <property type="entry name" value="COMT_C"/>
</dbReference>
<keyword evidence="3" id="KW-0949">S-adenosyl-L-methionine</keyword>
<dbReference type="InterPro" id="IPR036388">
    <property type="entry name" value="WH-like_DNA-bd_sf"/>
</dbReference>
<evidence type="ECO:0000313" key="6">
    <source>
        <dbReference type="EMBL" id="KAK3201755.1"/>
    </source>
</evidence>
<dbReference type="Gene3D" id="1.10.10.10">
    <property type="entry name" value="Winged helix-like DNA-binding domain superfamily/Winged helix DNA-binding domain"/>
    <property type="match status" value="1"/>
</dbReference>
<dbReference type="SUPFAM" id="SSF46785">
    <property type="entry name" value="Winged helix' DNA-binding domain"/>
    <property type="match status" value="1"/>
</dbReference>
<reference evidence="6 7" key="1">
    <citation type="submission" date="2021-02" db="EMBL/GenBank/DDBJ databases">
        <title>Genome assembly of Pseudopithomyces chartarum.</title>
        <authorList>
            <person name="Jauregui R."/>
            <person name="Singh J."/>
            <person name="Voisey C."/>
        </authorList>
    </citation>
    <scope>NUCLEOTIDE SEQUENCE [LARGE SCALE GENOMIC DNA]</scope>
    <source>
        <strain evidence="6 7">AGR01</strain>
    </source>
</reference>
<accession>A0AAN6RE04</accession>
<evidence type="ECO:0000256" key="1">
    <source>
        <dbReference type="ARBA" id="ARBA00022603"/>
    </source>
</evidence>
<dbReference type="PANTHER" id="PTHR43712">
    <property type="entry name" value="PUTATIVE (AFU_ORTHOLOGUE AFUA_4G14580)-RELATED"/>
    <property type="match status" value="1"/>
</dbReference>
<protein>
    <recommendedName>
        <fullName evidence="8">O-methyltransferase</fullName>
    </recommendedName>
</protein>
<dbReference type="GO" id="GO:0032259">
    <property type="term" value="P:methylation"/>
    <property type="evidence" value="ECO:0007669"/>
    <property type="project" value="UniProtKB-KW"/>
</dbReference>
<evidence type="ECO:0008006" key="8">
    <source>
        <dbReference type="Google" id="ProtNLM"/>
    </source>
</evidence>
<dbReference type="EMBL" id="WVTA01000015">
    <property type="protein sequence ID" value="KAK3201755.1"/>
    <property type="molecule type" value="Genomic_DNA"/>
</dbReference>
<dbReference type="InterPro" id="IPR016461">
    <property type="entry name" value="COMT-like"/>
</dbReference>
<dbReference type="Proteomes" id="UP001280581">
    <property type="component" value="Unassembled WGS sequence"/>
</dbReference>
<dbReference type="InterPro" id="IPR036390">
    <property type="entry name" value="WH_DNA-bd_sf"/>
</dbReference>
<evidence type="ECO:0000259" key="5">
    <source>
        <dbReference type="Pfam" id="PF08100"/>
    </source>
</evidence>
<keyword evidence="1" id="KW-0489">Methyltransferase</keyword>
<proteinExistence type="predicted"/>
<dbReference type="Pfam" id="PF08100">
    <property type="entry name" value="Dimerisation"/>
    <property type="match status" value="1"/>
</dbReference>
<feature type="domain" description="O-methyltransferase C-terminal" evidence="4">
    <location>
        <begin position="186"/>
        <end position="401"/>
    </location>
</feature>
<dbReference type="SUPFAM" id="SSF53335">
    <property type="entry name" value="S-adenosyl-L-methionine-dependent methyltransferases"/>
    <property type="match status" value="1"/>
</dbReference>
<sequence length="427" mass="47053">MEEVLSKVKAALSEAVDALEQGGPLEQERLTTLQPSYYGLPDPKASRLAGQTVDLADQLVRLLQPPATQLAESFLACAETRWDMAAYLDTKCLCAAVEHRIPDVLGDGGRLGLDEMAGRAGLQPLRLGQIMQVLRNNGIFAYDASTGQYANNAASTLLRKDHWTQWHRWVSLYGNEFYDFAASIPEAVRAGEKRSAAQMSVGIDADQSIFAYFATQPGKQERFHGALGASAIAQSPGLLADYSWGELGDATVLDIGGGGGDFIYSLLRAHGELRGALLELPSVIDMVRPKFFASNGEFADVATRIDALHVGDFLEAVPPYEVYTMKWCLHNWVDRDVLRILRVVRDAIRPTPRARMIVVESVLDDGRSARIWRYGNVTMMSAVNGQERTQHEWTTLARQAAWHVEAVIDLRNVWAKAIVLRPAPGHP</sequence>
<dbReference type="InterPro" id="IPR029063">
    <property type="entry name" value="SAM-dependent_MTases_sf"/>
</dbReference>
<dbReference type="PANTHER" id="PTHR43712:SF2">
    <property type="entry name" value="O-METHYLTRANSFERASE CICE"/>
    <property type="match status" value="1"/>
</dbReference>
<comment type="caution">
    <text evidence="6">The sequence shown here is derived from an EMBL/GenBank/DDBJ whole genome shotgun (WGS) entry which is preliminary data.</text>
</comment>
<dbReference type="GO" id="GO:0008171">
    <property type="term" value="F:O-methyltransferase activity"/>
    <property type="evidence" value="ECO:0007669"/>
    <property type="project" value="InterPro"/>
</dbReference>
<name>A0AAN6RE04_9PLEO</name>
<dbReference type="GO" id="GO:0046983">
    <property type="term" value="F:protein dimerization activity"/>
    <property type="evidence" value="ECO:0007669"/>
    <property type="project" value="InterPro"/>
</dbReference>
<evidence type="ECO:0000256" key="2">
    <source>
        <dbReference type="ARBA" id="ARBA00022679"/>
    </source>
</evidence>
<evidence type="ECO:0000313" key="7">
    <source>
        <dbReference type="Proteomes" id="UP001280581"/>
    </source>
</evidence>
<keyword evidence="2" id="KW-0808">Transferase</keyword>
<organism evidence="6 7">
    <name type="scientific">Pseudopithomyces chartarum</name>
    <dbReference type="NCBI Taxonomy" id="1892770"/>
    <lineage>
        <taxon>Eukaryota</taxon>
        <taxon>Fungi</taxon>
        <taxon>Dikarya</taxon>
        <taxon>Ascomycota</taxon>
        <taxon>Pezizomycotina</taxon>
        <taxon>Dothideomycetes</taxon>
        <taxon>Pleosporomycetidae</taxon>
        <taxon>Pleosporales</taxon>
        <taxon>Massarineae</taxon>
        <taxon>Didymosphaeriaceae</taxon>
        <taxon>Pseudopithomyces</taxon>
    </lineage>
</organism>
<dbReference type="AlphaFoldDB" id="A0AAN6RE04"/>